<feature type="domain" description="Response regulatory" evidence="3">
    <location>
        <begin position="5"/>
        <end position="120"/>
    </location>
</feature>
<keyword evidence="5" id="KW-1185">Reference proteome</keyword>
<dbReference type="PANTHER" id="PTHR44591:SF23">
    <property type="entry name" value="CHEY SUBFAMILY"/>
    <property type="match status" value="1"/>
</dbReference>
<comment type="caution">
    <text evidence="4">The sequence shown here is derived from an EMBL/GenBank/DDBJ whole genome shotgun (WGS) entry which is preliminary data.</text>
</comment>
<dbReference type="Gene3D" id="3.40.50.2300">
    <property type="match status" value="1"/>
</dbReference>
<dbReference type="SMART" id="SM00448">
    <property type="entry name" value="REC"/>
    <property type="match status" value="1"/>
</dbReference>
<dbReference type="PROSITE" id="PS50110">
    <property type="entry name" value="RESPONSE_REGULATORY"/>
    <property type="match status" value="1"/>
</dbReference>
<evidence type="ECO:0000259" key="3">
    <source>
        <dbReference type="PROSITE" id="PS50110"/>
    </source>
</evidence>
<dbReference type="InterPro" id="IPR001789">
    <property type="entry name" value="Sig_transdc_resp-reg_receiver"/>
</dbReference>
<dbReference type="Proteomes" id="UP001161325">
    <property type="component" value="Unassembled WGS sequence"/>
</dbReference>
<evidence type="ECO:0000313" key="4">
    <source>
        <dbReference type="EMBL" id="GLC26208.1"/>
    </source>
</evidence>
<organism evidence="4 5">
    <name type="scientific">Roseisolibacter agri</name>
    <dbReference type="NCBI Taxonomy" id="2014610"/>
    <lineage>
        <taxon>Bacteria</taxon>
        <taxon>Pseudomonadati</taxon>
        <taxon>Gemmatimonadota</taxon>
        <taxon>Gemmatimonadia</taxon>
        <taxon>Gemmatimonadales</taxon>
        <taxon>Gemmatimonadaceae</taxon>
        <taxon>Roseisolibacter</taxon>
    </lineage>
</organism>
<dbReference type="AlphaFoldDB" id="A0AA37QG73"/>
<keyword evidence="1 2" id="KW-0597">Phosphoprotein</keyword>
<accession>A0AA37QG73</accession>
<sequence length="129" mass="13367">MTAPLVLLVDDSPLVTEALGILLVETGHRVATAGSVREAVETARAERPDVILLDLTLPDGDGLQVLRTLAAEGIAPRATVALTGHDDALTTARCLEAGCRAVLGKPVPAMTLLRGLREWTAPDAPDASA</sequence>
<dbReference type="RefSeq" id="WP_284350667.1">
    <property type="nucleotide sequence ID" value="NZ_BRXS01000004.1"/>
</dbReference>
<dbReference type="GO" id="GO:0000160">
    <property type="term" value="P:phosphorelay signal transduction system"/>
    <property type="evidence" value="ECO:0007669"/>
    <property type="project" value="InterPro"/>
</dbReference>
<dbReference type="SUPFAM" id="SSF52172">
    <property type="entry name" value="CheY-like"/>
    <property type="match status" value="1"/>
</dbReference>
<feature type="modified residue" description="4-aspartylphosphate" evidence="2">
    <location>
        <position position="54"/>
    </location>
</feature>
<evidence type="ECO:0000256" key="1">
    <source>
        <dbReference type="ARBA" id="ARBA00022553"/>
    </source>
</evidence>
<dbReference type="Pfam" id="PF00072">
    <property type="entry name" value="Response_reg"/>
    <property type="match status" value="1"/>
</dbReference>
<dbReference type="PANTHER" id="PTHR44591">
    <property type="entry name" value="STRESS RESPONSE REGULATOR PROTEIN 1"/>
    <property type="match status" value="1"/>
</dbReference>
<gene>
    <name evidence="4" type="ORF">rosag_27210</name>
</gene>
<dbReference type="InterPro" id="IPR050595">
    <property type="entry name" value="Bact_response_regulator"/>
</dbReference>
<name>A0AA37QG73_9BACT</name>
<evidence type="ECO:0000256" key="2">
    <source>
        <dbReference type="PROSITE-ProRule" id="PRU00169"/>
    </source>
</evidence>
<dbReference type="EMBL" id="BRXS01000004">
    <property type="protein sequence ID" value="GLC26208.1"/>
    <property type="molecule type" value="Genomic_DNA"/>
</dbReference>
<protein>
    <recommendedName>
        <fullName evidence="3">Response regulatory domain-containing protein</fullName>
    </recommendedName>
</protein>
<evidence type="ECO:0000313" key="5">
    <source>
        <dbReference type="Proteomes" id="UP001161325"/>
    </source>
</evidence>
<dbReference type="CDD" id="cd00156">
    <property type="entry name" value="REC"/>
    <property type="match status" value="1"/>
</dbReference>
<dbReference type="InterPro" id="IPR011006">
    <property type="entry name" value="CheY-like_superfamily"/>
</dbReference>
<proteinExistence type="predicted"/>
<reference evidence="4" key="1">
    <citation type="submission" date="2022-08" db="EMBL/GenBank/DDBJ databases">
        <title>Draft genome sequencing of Roseisolibacter agri AW1220.</title>
        <authorList>
            <person name="Tobiishi Y."/>
            <person name="Tonouchi A."/>
        </authorList>
    </citation>
    <scope>NUCLEOTIDE SEQUENCE</scope>
    <source>
        <strain evidence="4">AW1220</strain>
    </source>
</reference>